<evidence type="ECO:0000256" key="4">
    <source>
        <dbReference type="ARBA" id="ARBA00022723"/>
    </source>
</evidence>
<evidence type="ECO:0000313" key="10">
    <source>
        <dbReference type="EMBL" id="KAF2268140.1"/>
    </source>
</evidence>
<dbReference type="GO" id="GO:0004497">
    <property type="term" value="F:monooxygenase activity"/>
    <property type="evidence" value="ECO:0007669"/>
    <property type="project" value="UniProtKB-KW"/>
</dbReference>
<dbReference type="SUPFAM" id="SSF48264">
    <property type="entry name" value="Cytochrome P450"/>
    <property type="match status" value="1"/>
</dbReference>
<keyword evidence="11" id="KW-1185">Reference proteome</keyword>
<dbReference type="InterPro" id="IPR036396">
    <property type="entry name" value="Cyt_P450_sf"/>
</dbReference>
<comment type="similarity">
    <text evidence="3 8">Belongs to the cytochrome P450 family.</text>
</comment>
<evidence type="ECO:0000256" key="7">
    <source>
        <dbReference type="PIRSR" id="PIRSR602403-1"/>
    </source>
</evidence>
<dbReference type="GO" id="GO:0020037">
    <property type="term" value="F:heme binding"/>
    <property type="evidence" value="ECO:0007669"/>
    <property type="project" value="InterPro"/>
</dbReference>
<dbReference type="PRINTS" id="PR00465">
    <property type="entry name" value="EP450IV"/>
</dbReference>
<evidence type="ECO:0000256" key="9">
    <source>
        <dbReference type="SAM" id="Phobius"/>
    </source>
</evidence>
<keyword evidence="4 7" id="KW-0479">Metal-binding</keyword>
<dbReference type="InterPro" id="IPR017972">
    <property type="entry name" value="Cyt_P450_CS"/>
</dbReference>
<name>A0A9P4N385_9PLEO</name>
<keyword evidence="9" id="KW-0472">Membrane</keyword>
<dbReference type="EMBL" id="ML986587">
    <property type="protein sequence ID" value="KAF2268140.1"/>
    <property type="molecule type" value="Genomic_DNA"/>
</dbReference>
<keyword evidence="8" id="KW-0503">Monooxygenase</keyword>
<feature type="transmembrane region" description="Helical" evidence="9">
    <location>
        <begin position="12"/>
        <end position="34"/>
    </location>
</feature>
<reference evidence="11" key="1">
    <citation type="journal article" date="2020" name="Stud. Mycol.">
        <title>101 Dothideomycetes genomes: A test case for predicting lifestyles and emergence of pathogens.</title>
        <authorList>
            <person name="Haridas S."/>
            <person name="Albert R."/>
            <person name="Binder M."/>
            <person name="Bloem J."/>
            <person name="LaButti K."/>
            <person name="Salamov A."/>
            <person name="Andreopoulos B."/>
            <person name="Baker S."/>
            <person name="Barry K."/>
            <person name="Bills G."/>
            <person name="Bluhm B."/>
            <person name="Cannon C."/>
            <person name="Castanera R."/>
            <person name="Culley D."/>
            <person name="Daum C."/>
            <person name="Ezra D."/>
            <person name="Gonzalez J."/>
            <person name="Henrissat B."/>
            <person name="Kuo A."/>
            <person name="Liang C."/>
            <person name="Lipzen A."/>
            <person name="Lutzoni F."/>
            <person name="Magnuson J."/>
            <person name="Mondo S."/>
            <person name="Nolan M."/>
            <person name="Ohm R."/>
            <person name="Pangilinan J."/>
            <person name="Park H.-J."/>
            <person name="Ramirez L."/>
            <person name="Alfaro M."/>
            <person name="Sun H."/>
            <person name="Tritt A."/>
            <person name="Yoshinaga Y."/>
            <person name="Zwiers L.-H."/>
            <person name="Turgeon B."/>
            <person name="Goodwin S."/>
            <person name="Spatafora J."/>
            <person name="Crous P."/>
            <person name="Grigoriev I."/>
        </authorList>
    </citation>
    <scope>NUCLEOTIDE SEQUENCE [LARGE SCALE GENOMIC DNA]</scope>
    <source>
        <strain evidence="11">CBS 304.66</strain>
    </source>
</reference>
<proteinExistence type="inferred from homology"/>
<feature type="binding site" description="axial binding residue" evidence="7">
    <location>
        <position position="452"/>
    </location>
    <ligand>
        <name>heme</name>
        <dbReference type="ChEBI" id="CHEBI:30413"/>
    </ligand>
    <ligandPart>
        <name>Fe</name>
        <dbReference type="ChEBI" id="CHEBI:18248"/>
    </ligandPart>
</feature>
<evidence type="ECO:0000256" key="1">
    <source>
        <dbReference type="ARBA" id="ARBA00001971"/>
    </source>
</evidence>
<keyword evidence="5 8" id="KW-0560">Oxidoreductase</keyword>
<keyword evidence="7 8" id="KW-0349">Heme</keyword>
<evidence type="ECO:0000256" key="6">
    <source>
        <dbReference type="ARBA" id="ARBA00023004"/>
    </source>
</evidence>
<comment type="pathway">
    <text evidence="2">Mycotoxin biosynthesis.</text>
</comment>
<organism evidence="10 11">
    <name type="scientific">Lojkania enalia</name>
    <dbReference type="NCBI Taxonomy" id="147567"/>
    <lineage>
        <taxon>Eukaryota</taxon>
        <taxon>Fungi</taxon>
        <taxon>Dikarya</taxon>
        <taxon>Ascomycota</taxon>
        <taxon>Pezizomycotina</taxon>
        <taxon>Dothideomycetes</taxon>
        <taxon>Pleosporomycetidae</taxon>
        <taxon>Pleosporales</taxon>
        <taxon>Pleosporales incertae sedis</taxon>
        <taxon>Lojkania</taxon>
    </lineage>
</organism>
<dbReference type="Pfam" id="PF00067">
    <property type="entry name" value="p450"/>
    <property type="match status" value="1"/>
</dbReference>
<evidence type="ECO:0000256" key="3">
    <source>
        <dbReference type="ARBA" id="ARBA00010617"/>
    </source>
</evidence>
<dbReference type="CDD" id="cd11041">
    <property type="entry name" value="CYP503A1-like"/>
    <property type="match status" value="1"/>
</dbReference>
<keyword evidence="9" id="KW-1133">Transmembrane helix</keyword>
<comment type="cofactor">
    <cofactor evidence="1 7">
        <name>heme</name>
        <dbReference type="ChEBI" id="CHEBI:30413"/>
    </cofactor>
</comment>
<dbReference type="OrthoDB" id="1844152at2759"/>
<evidence type="ECO:0000256" key="2">
    <source>
        <dbReference type="ARBA" id="ARBA00004685"/>
    </source>
</evidence>
<dbReference type="GO" id="GO:0016705">
    <property type="term" value="F:oxidoreductase activity, acting on paired donors, with incorporation or reduction of molecular oxygen"/>
    <property type="evidence" value="ECO:0007669"/>
    <property type="project" value="InterPro"/>
</dbReference>
<sequence length="509" mass="57477">MELESLQGFAHTFQTAAVASLIFAACIFFSQFNLRFQMAKLPSFIGTHGSSEKQRQAYLTSAKHMYVDGYNQFKDSVYRMVRSSPLALETVVIAPRFLPELRKLPDDVLNFPAAVKDLMEVKYTKLNPDEPIAYHTIKADLTPALARLNPILCEEVDSAVKQELGACKDWTSVPIYMALVKIVAKVSGRVFVGPDLCHDKDYLDAGINYTLELIGAQRAIKEMRPWLRPLLAPRLPEVRRLREREQQAQAFLKPIIKARLDAQKDPEYQKPDDMLQWFMSKGGDSFDSMRVAKFTLGLIFAAIHTTTMTATNILYTLAATPEYIEPLRQEIRTVMADNGGIITSRALQQMQKLDSYMKEVFRVYPPGFTSFNRKVLKGITLSNGQYLPPGVTIEIPSYAIYRDEQHYPSSSAFDGFRFSKLRASGTGADHARNQFVSTNETNLGFGYGRHACPGRFFAANEIKMILARLVLEYDIANVEGQVGRYDNIEMGKQSTPDPRKLLMFRKASV</sequence>
<dbReference type="Gene3D" id="1.10.630.10">
    <property type="entry name" value="Cytochrome P450"/>
    <property type="match status" value="1"/>
</dbReference>
<dbReference type="PROSITE" id="PS00086">
    <property type="entry name" value="CYTOCHROME_P450"/>
    <property type="match status" value="1"/>
</dbReference>
<accession>A0A9P4N385</accession>
<keyword evidence="9" id="KW-0812">Transmembrane</keyword>
<comment type="caution">
    <text evidence="10">The sequence shown here is derived from an EMBL/GenBank/DDBJ whole genome shotgun (WGS) entry which is preliminary data.</text>
</comment>
<evidence type="ECO:0000313" key="11">
    <source>
        <dbReference type="Proteomes" id="UP000800093"/>
    </source>
</evidence>
<dbReference type="GO" id="GO:0005506">
    <property type="term" value="F:iron ion binding"/>
    <property type="evidence" value="ECO:0007669"/>
    <property type="project" value="InterPro"/>
</dbReference>
<dbReference type="PANTHER" id="PTHR46206:SF7">
    <property type="entry name" value="P450, PUTATIVE (EUROFUNG)-RELATED"/>
    <property type="match status" value="1"/>
</dbReference>
<dbReference type="Proteomes" id="UP000800093">
    <property type="component" value="Unassembled WGS sequence"/>
</dbReference>
<dbReference type="InterPro" id="IPR001128">
    <property type="entry name" value="Cyt_P450"/>
</dbReference>
<evidence type="ECO:0000256" key="5">
    <source>
        <dbReference type="ARBA" id="ARBA00023002"/>
    </source>
</evidence>
<protein>
    <submittedName>
        <fullName evidence="10">Cytochrome P450 monooxygenase-like protein</fullName>
    </submittedName>
</protein>
<dbReference type="InterPro" id="IPR002403">
    <property type="entry name" value="Cyt_P450_E_grp-IV"/>
</dbReference>
<keyword evidence="6 7" id="KW-0408">Iron</keyword>
<gene>
    <name evidence="10" type="ORF">CC78DRAFT_510578</name>
</gene>
<dbReference type="AlphaFoldDB" id="A0A9P4N385"/>
<dbReference type="PANTHER" id="PTHR46206">
    <property type="entry name" value="CYTOCHROME P450"/>
    <property type="match status" value="1"/>
</dbReference>
<evidence type="ECO:0000256" key="8">
    <source>
        <dbReference type="RuleBase" id="RU000461"/>
    </source>
</evidence>